<evidence type="ECO:0000256" key="1">
    <source>
        <dbReference type="ARBA" id="ARBA00010641"/>
    </source>
</evidence>
<dbReference type="InterPro" id="IPR013325">
    <property type="entry name" value="RNA_pol_sigma_r2"/>
</dbReference>
<dbReference type="Gene3D" id="1.10.10.10">
    <property type="entry name" value="Winged helix-like DNA-binding domain superfamily/Winged helix DNA-binding domain"/>
    <property type="match status" value="1"/>
</dbReference>
<dbReference type="Pfam" id="PF04542">
    <property type="entry name" value="Sigma70_r2"/>
    <property type="match status" value="1"/>
</dbReference>
<organism evidence="8 9">
    <name type="scientific">Arthrobacter silviterrae</name>
    <dbReference type="NCBI Taxonomy" id="2026658"/>
    <lineage>
        <taxon>Bacteria</taxon>
        <taxon>Bacillati</taxon>
        <taxon>Actinomycetota</taxon>
        <taxon>Actinomycetes</taxon>
        <taxon>Micrococcales</taxon>
        <taxon>Micrococcaceae</taxon>
        <taxon>Arthrobacter</taxon>
    </lineage>
</organism>
<dbReference type="InterPro" id="IPR013249">
    <property type="entry name" value="RNA_pol_sigma70_r4_t2"/>
</dbReference>
<sequence length="180" mass="19002">MPPFEAVVAAHGTVVLRVCRALVGVQDADDVWQETFLAALRAYPESGGIRNREAWLVTIARNKSMDHHRRAGRLPVPSGNAQAPLAVAWTATAGAVAAAAGGDDVVRALEAGEDAAMVWSAVALLPEKQRLAVIYHHLAGLRHAEVAGLLGNSEAAARRAASDGLKALRVQLLGQDREQP</sequence>
<evidence type="ECO:0000259" key="6">
    <source>
        <dbReference type="Pfam" id="PF04542"/>
    </source>
</evidence>
<dbReference type="InterPro" id="IPR007627">
    <property type="entry name" value="RNA_pol_sigma70_r2"/>
</dbReference>
<evidence type="ECO:0000313" key="9">
    <source>
        <dbReference type="Proteomes" id="UP000479226"/>
    </source>
</evidence>
<keyword evidence="3" id="KW-0731">Sigma factor</keyword>
<keyword evidence="2" id="KW-0805">Transcription regulation</keyword>
<reference evidence="8 9" key="1">
    <citation type="submission" date="2020-02" db="EMBL/GenBank/DDBJ databases">
        <title>Genome sequence of the type strain DSM 27180 of Arthrobacter silviterrae.</title>
        <authorList>
            <person name="Gao J."/>
            <person name="Sun J."/>
        </authorList>
    </citation>
    <scope>NUCLEOTIDE SEQUENCE [LARGE SCALE GENOMIC DNA]</scope>
    <source>
        <strain evidence="8 9">DSM 27180</strain>
    </source>
</reference>
<evidence type="ECO:0000313" key="8">
    <source>
        <dbReference type="EMBL" id="NGN84734.1"/>
    </source>
</evidence>
<proteinExistence type="inferred from homology"/>
<dbReference type="Gene3D" id="1.10.1740.10">
    <property type="match status" value="1"/>
</dbReference>
<dbReference type="Proteomes" id="UP000479226">
    <property type="component" value="Unassembled WGS sequence"/>
</dbReference>
<evidence type="ECO:0000259" key="7">
    <source>
        <dbReference type="Pfam" id="PF08281"/>
    </source>
</evidence>
<keyword evidence="4" id="KW-0238">DNA-binding</keyword>
<dbReference type="EMBL" id="JAAKZI010000029">
    <property type="protein sequence ID" value="NGN84734.1"/>
    <property type="molecule type" value="Genomic_DNA"/>
</dbReference>
<feature type="domain" description="RNA polymerase sigma-70 region 2" evidence="6">
    <location>
        <begin position="8"/>
        <end position="73"/>
    </location>
</feature>
<dbReference type="NCBIfam" id="TIGR02937">
    <property type="entry name" value="sigma70-ECF"/>
    <property type="match status" value="1"/>
</dbReference>
<dbReference type="Pfam" id="PF08281">
    <property type="entry name" value="Sigma70_r4_2"/>
    <property type="match status" value="1"/>
</dbReference>
<evidence type="ECO:0000256" key="5">
    <source>
        <dbReference type="ARBA" id="ARBA00023163"/>
    </source>
</evidence>
<dbReference type="SUPFAM" id="SSF88946">
    <property type="entry name" value="Sigma2 domain of RNA polymerase sigma factors"/>
    <property type="match status" value="1"/>
</dbReference>
<name>A0ABX0DCT0_9MICC</name>
<dbReference type="InterPro" id="IPR036388">
    <property type="entry name" value="WH-like_DNA-bd_sf"/>
</dbReference>
<keyword evidence="5" id="KW-0804">Transcription</keyword>
<comment type="caution">
    <text evidence="8">The sequence shown here is derived from an EMBL/GenBank/DDBJ whole genome shotgun (WGS) entry which is preliminary data.</text>
</comment>
<evidence type="ECO:0000256" key="4">
    <source>
        <dbReference type="ARBA" id="ARBA00023125"/>
    </source>
</evidence>
<dbReference type="PANTHER" id="PTHR43133:SF8">
    <property type="entry name" value="RNA POLYMERASE SIGMA FACTOR HI_1459-RELATED"/>
    <property type="match status" value="1"/>
</dbReference>
<evidence type="ECO:0000256" key="3">
    <source>
        <dbReference type="ARBA" id="ARBA00023082"/>
    </source>
</evidence>
<dbReference type="PANTHER" id="PTHR43133">
    <property type="entry name" value="RNA POLYMERASE ECF-TYPE SIGMA FACTO"/>
    <property type="match status" value="1"/>
</dbReference>
<comment type="similarity">
    <text evidence="1">Belongs to the sigma-70 factor family. ECF subfamily.</text>
</comment>
<gene>
    <name evidence="8" type="ORF">G6N77_14900</name>
</gene>
<evidence type="ECO:0000256" key="2">
    <source>
        <dbReference type="ARBA" id="ARBA00023015"/>
    </source>
</evidence>
<keyword evidence="9" id="KW-1185">Reference proteome</keyword>
<dbReference type="InterPro" id="IPR039425">
    <property type="entry name" value="RNA_pol_sigma-70-like"/>
</dbReference>
<dbReference type="InterPro" id="IPR013324">
    <property type="entry name" value="RNA_pol_sigma_r3/r4-like"/>
</dbReference>
<protein>
    <submittedName>
        <fullName evidence="8">RNA polymerase sigma factor</fullName>
    </submittedName>
</protein>
<feature type="domain" description="RNA polymerase sigma factor 70 region 4 type 2" evidence="7">
    <location>
        <begin position="117"/>
        <end position="168"/>
    </location>
</feature>
<accession>A0ABX0DCT0</accession>
<dbReference type="SUPFAM" id="SSF88659">
    <property type="entry name" value="Sigma3 and sigma4 domains of RNA polymerase sigma factors"/>
    <property type="match status" value="1"/>
</dbReference>
<dbReference type="InterPro" id="IPR014284">
    <property type="entry name" value="RNA_pol_sigma-70_dom"/>
</dbReference>